<dbReference type="InterPro" id="IPR059041">
    <property type="entry name" value="Ig_DLEC1_1"/>
</dbReference>
<evidence type="ECO:0000259" key="8">
    <source>
        <dbReference type="Pfam" id="PF23277"/>
    </source>
</evidence>
<dbReference type="Pfam" id="PF23277">
    <property type="entry name" value="Ig_Dlec1_1"/>
    <property type="match status" value="1"/>
</dbReference>
<reference evidence="9 10" key="1">
    <citation type="submission" date="2023-05" db="EMBL/GenBank/DDBJ databases">
        <title>A 100% complete, gapless, phased diploid assembly of the Scenedesmus obliquus UTEX 3031 genome.</title>
        <authorList>
            <person name="Biondi T.C."/>
            <person name="Hanschen E.R."/>
            <person name="Kwon T."/>
            <person name="Eng W."/>
            <person name="Kruse C.P.S."/>
            <person name="Koehler S.I."/>
            <person name="Kunde Y."/>
            <person name="Gleasner C.D."/>
            <person name="You Mak K.T."/>
            <person name="Polle J."/>
            <person name="Hovde B.T."/>
            <person name="Starkenburg S.R."/>
        </authorList>
    </citation>
    <scope>NUCLEOTIDE SEQUENCE [LARGE SCALE GENOMIC DNA]</scope>
    <source>
        <strain evidence="9 10">DOE0152z</strain>
    </source>
</reference>
<feature type="domain" description="HYDIN/VesB/CFA65-like Ig-like" evidence="7">
    <location>
        <begin position="308"/>
        <end position="406"/>
    </location>
</feature>
<feature type="domain" description="HYDIN/VesB/CFA65-like Ig-like" evidence="7">
    <location>
        <begin position="411"/>
        <end position="514"/>
    </location>
</feature>
<dbReference type="NCBIfam" id="NF012200">
    <property type="entry name" value="choice_anch_D"/>
    <property type="match status" value="1"/>
</dbReference>
<accession>A0ABY8TWC0</accession>
<dbReference type="InterPro" id="IPR033305">
    <property type="entry name" value="Hydin-like"/>
</dbReference>
<evidence type="ECO:0000256" key="1">
    <source>
        <dbReference type="ARBA" id="ARBA00004138"/>
    </source>
</evidence>
<organism evidence="9 10">
    <name type="scientific">Tetradesmus obliquus</name>
    <name type="common">Green alga</name>
    <name type="synonym">Acutodesmus obliquus</name>
    <dbReference type="NCBI Taxonomy" id="3088"/>
    <lineage>
        <taxon>Eukaryota</taxon>
        <taxon>Viridiplantae</taxon>
        <taxon>Chlorophyta</taxon>
        <taxon>core chlorophytes</taxon>
        <taxon>Chlorophyceae</taxon>
        <taxon>CS clade</taxon>
        <taxon>Sphaeropleales</taxon>
        <taxon>Scenedesmaceae</taxon>
        <taxon>Tetradesmus</taxon>
    </lineage>
</organism>
<comment type="subcellular location">
    <subcellularLocation>
        <location evidence="1">Cell projection</location>
        <location evidence="1">Cilium</location>
    </subcellularLocation>
    <subcellularLocation>
        <location evidence="2">Cytoplasm</location>
    </subcellularLocation>
</comment>
<feature type="domain" description="Deleted in lung and esophageal cancer protein 1 Ig-like" evidence="8">
    <location>
        <begin position="15"/>
        <end position="105"/>
    </location>
</feature>
<feature type="region of interest" description="Disordered" evidence="6">
    <location>
        <begin position="1335"/>
        <end position="1366"/>
    </location>
</feature>
<keyword evidence="5" id="KW-0966">Cell projection</keyword>
<name>A0ABY8TWC0_TETOB</name>
<evidence type="ECO:0000256" key="2">
    <source>
        <dbReference type="ARBA" id="ARBA00004496"/>
    </source>
</evidence>
<dbReference type="InterPro" id="IPR053879">
    <property type="entry name" value="HYDIN_VesB_CFA65-like_Ig"/>
</dbReference>
<proteinExistence type="predicted"/>
<protein>
    <recommendedName>
        <fullName evidence="11">Abnormal spindle-like microcephaly-associated protein ASH domain-containing protein</fullName>
    </recommendedName>
</protein>
<dbReference type="Pfam" id="PF22544">
    <property type="entry name" value="HYDIN_VesB_CFA65-like_Ig"/>
    <property type="match status" value="3"/>
</dbReference>
<feature type="domain" description="HYDIN/VesB/CFA65-like Ig-like" evidence="7">
    <location>
        <begin position="120"/>
        <end position="213"/>
    </location>
</feature>
<evidence type="ECO:0000256" key="4">
    <source>
        <dbReference type="ARBA" id="ARBA00023069"/>
    </source>
</evidence>
<dbReference type="Gene3D" id="2.60.40.10">
    <property type="entry name" value="Immunoglobulins"/>
    <property type="match status" value="10"/>
</dbReference>
<evidence type="ECO:0000256" key="3">
    <source>
        <dbReference type="ARBA" id="ARBA00022490"/>
    </source>
</evidence>
<evidence type="ECO:0000313" key="9">
    <source>
        <dbReference type="EMBL" id="WIA13447.1"/>
    </source>
</evidence>
<evidence type="ECO:0008006" key="11">
    <source>
        <dbReference type="Google" id="ProtNLM"/>
    </source>
</evidence>
<gene>
    <name evidence="9" type="ORF">OEZ85_007027</name>
</gene>
<evidence type="ECO:0000313" key="10">
    <source>
        <dbReference type="Proteomes" id="UP001244341"/>
    </source>
</evidence>
<dbReference type="InterPro" id="IPR013783">
    <property type="entry name" value="Ig-like_fold"/>
</dbReference>
<sequence length="1757" mass="187314">MLQVESTVPIDQPLFQPYPSEVVFHSYEPFKTYETTLRLRNNDTVARRVAVEALESSCFQVARIPAPGQAVGSKIAAGMEAAYRVTFTPESIDSCEQQLVVATEREKFLVPLLAVGAAAALDLPDSITLPAVAAKKSSRRSLLVTNVGRKAGSFQLACSRACFSVSPARASLAPGETLQLTVDFTPPAPGDHEGELEVVYEDSSRTTFTVLQGQGQQLDVGLSDSQLAALRSSKRARLDIAADKQLFGTQHFAAFPPEGCVYPNSEQEVVLQFAPDCAEQFKAVAWVELQGLGERLPLTLLGQGVGAQVVFSYDNVDIGEAFVNTEHCYEVELLNRGKVDAQWALQPCHTRFGSKFSFSPSSGLLQPGAGQVIAVRLLSDILGQFEESFQLFLTGSSRPVPLVFRGAVVGPQFVLDTQALDYGIMSYGFRYTKEVLLTNTGAIPLTYNWHLADDCPDSCRELITVLPAKGTVLPYAKQKIQVEFQPQSVQRFSLSLVMDIPRVADGAVKLPVQGECAVPMISLGPGGDLLQFGQVFLRHPYCQQFTLVNDSKLPAKVEVLSQDQPSQSLGTFTATPAAATIPAKGSCTISLSLEAARLGRLQLPVLVRVAGSRNKPLQLIADATAVGPSLDFAVLPVEPREAVVPAGGELAVLVRVVLDDTTKFKDVLHALVAEGADVNIPLEATGAGNTLVSEVLSQPKLDFGAQFVGRPWQLEVTVANMGRKAASLTWSNSKLAELAKTFGKTTKGTGKKFDAADLPADQQPVFSIAPDKLLLGPKETATFLISGISQAAGVLAEQLQCQSAVSGGASSSGSTKPPPAFDITLSADVAVPLLELSRRSIDFVYTHVCGCPPQTLVETVQAQNVSKLPLQFTVKATSPFSIEPTALSLQPGESAPITFSFDPDFRHDLVSQSIKQRCLISYPDNPQKDWLELSGTIDFPNLQFDATTVDFGCVLMDSMRRMSVSVTNPGRVPVEYNWSWLSQPSMEAGAEGVSRPSTTRAPKPAPSQLFDILPIHGILEPGQTEQVEFSFYAFPGVKATAQAACSVVDGPVYQFQLSGESNSIKYNVMPQFFDCGMQPYDRAVERELFINNTGKVAFDFSVDLSQLSRQGVVEASPMSGKVAAGEKARIKLKVKAGVPARLMEPVLLSVAHFEPVQVQVLVEGTFPMLAVNLPRVKDEAFLDALQQAQSSAEDQALATRDGNALEVPVPAGPLVANSSFRGAGRQSLAALQPKGAAAFPGIPRGSIGPGSVAGQSVAGTAVTALTAGRPGSGAKSQISGVSAKSRASAAATASLGAMLAKDKLAQLQASLPADKRLDNEAERIRLVHQLLAANSTSTSSSGTLSKASTRRNSSASNAAAGRAGATAKQATQPMVAAVEAQASSADAASTVGGSMRPLVPPKLPELVSAHYVLDFGSVTKGINKSKKVKLTNMSPQQVSFVVDKQTLEAFGFGMVPEAAIKLAGAPECQSTEVTFTVLSAKARVPAGPLELTLPLLIKGGPAVLLTLRALVVVPEVAPNENLLEFGTVSTGHCKVCTVQLHNPREVPAEWSIKRPAVDSPKLRDWGQFVPEPAEGCLEPGASVNVKVTFTPTLGRELPYSLALPIKVANNPKVRELQCTGKGYTPRVDFSSKVLDCGAILPRFPGQQPAEATLQLRNLGDRPLEVVCLDLDKQYQADEEALRSLDIYDASGVALLRPLAPGEPTWPELLEVVARRKQMESAAAEAARQAHPYRLLHFAAGMGCRVYLSTVCCRRHVH</sequence>
<evidence type="ECO:0000259" key="7">
    <source>
        <dbReference type="Pfam" id="PF22544"/>
    </source>
</evidence>
<dbReference type="EMBL" id="CP126211">
    <property type="protein sequence ID" value="WIA13447.1"/>
    <property type="molecule type" value="Genomic_DNA"/>
</dbReference>
<dbReference type="PANTHER" id="PTHR23053:SF0">
    <property type="entry name" value="HYDROCEPHALUS-INDUCING PROTEIN HOMOLOG"/>
    <property type="match status" value="1"/>
</dbReference>
<keyword evidence="10" id="KW-1185">Reference proteome</keyword>
<keyword evidence="4" id="KW-0969">Cilium</keyword>
<dbReference type="Proteomes" id="UP001244341">
    <property type="component" value="Chromosome 4b"/>
</dbReference>
<keyword evidence="3" id="KW-0963">Cytoplasm</keyword>
<evidence type="ECO:0000256" key="5">
    <source>
        <dbReference type="ARBA" id="ARBA00023273"/>
    </source>
</evidence>
<evidence type="ECO:0000256" key="6">
    <source>
        <dbReference type="SAM" id="MobiDB-lite"/>
    </source>
</evidence>
<dbReference type="PANTHER" id="PTHR23053">
    <property type="entry name" value="DLEC1 DELETED IN LUNG AND ESOPHAGEAL CANCER 1"/>
    <property type="match status" value="1"/>
</dbReference>